<sequence length="499" mass="52500">MSDERKWDQTPGGNYAGENPSGSPASQPSSNIDHGSADIPPRYAHYQINQNHTPNPYPPRQDKPRRKKDSKIGKSFGIVVAFAVVFGLVAGVVFQGVNYLAGIYLPDTDPSSAQVGTTATVAQDDPASSEAEAVSSKTGTVASVAEAAMPAVVAITSVSIQEIPSIFGRFGFWDYGVQEYSSTGSGSGIIVGENNDELLIATNNHVVEGATTLSVCFIGKDVVNAEEETQNLANGYGDINVEDAVSAKVKGTDSENDLAVVAVQKEDIPSDTMEQIKIAHIGDSDQLVVGEQVVAIGNALGYGQSVTSGWISALNRTVTMDTGTNAELIQTDAAINPGNSGGALLNMNGELIGINSAKYASDTIEGMGYAIPISKAKPILENLMNRTTRDKVDESQAAYLGITPADLTTEAIQMYNMPAGAFVTDVEPGYAADKAGIQKGDIIVKLDGQQVSSKADLVDKLSYYAAEETIVITIARANNGAYQEQDMEVTLSAKPSSEQ</sequence>
<dbReference type="Gene3D" id="2.30.42.10">
    <property type="match status" value="1"/>
</dbReference>
<reference evidence="7" key="1">
    <citation type="journal article" date="2021" name="PeerJ">
        <title>Extensive microbial diversity within the chicken gut microbiome revealed by metagenomics and culture.</title>
        <authorList>
            <person name="Gilroy R."/>
            <person name="Ravi A."/>
            <person name="Getino M."/>
            <person name="Pursley I."/>
            <person name="Horton D.L."/>
            <person name="Alikhan N.F."/>
            <person name="Baker D."/>
            <person name="Gharbi K."/>
            <person name="Hall N."/>
            <person name="Watson M."/>
            <person name="Adriaenssens E.M."/>
            <person name="Foster-Nyarko E."/>
            <person name="Jarju S."/>
            <person name="Secka A."/>
            <person name="Antonio M."/>
            <person name="Oren A."/>
            <person name="Chaudhuri R.R."/>
            <person name="La Ragione R."/>
            <person name="Hildebrand F."/>
            <person name="Pallen M.J."/>
        </authorList>
    </citation>
    <scope>NUCLEOTIDE SEQUENCE</scope>
    <source>
        <strain evidence="7">14324</strain>
    </source>
</reference>
<dbReference type="SMART" id="SM00228">
    <property type="entry name" value="PDZ"/>
    <property type="match status" value="1"/>
</dbReference>
<dbReference type="PANTHER" id="PTHR43343:SF3">
    <property type="entry name" value="PROTEASE DO-LIKE 8, CHLOROPLASTIC"/>
    <property type="match status" value="1"/>
</dbReference>
<dbReference type="CDD" id="cd06779">
    <property type="entry name" value="cpPDZ_Deg_HtrA-like"/>
    <property type="match status" value="1"/>
</dbReference>
<dbReference type="EMBL" id="DXBU01000099">
    <property type="protein sequence ID" value="HIZ22576.1"/>
    <property type="molecule type" value="Genomic_DNA"/>
</dbReference>
<dbReference type="InterPro" id="IPR043504">
    <property type="entry name" value="Peptidase_S1_PA_chymotrypsin"/>
</dbReference>
<dbReference type="Gene3D" id="2.40.10.10">
    <property type="entry name" value="Trypsin-like serine proteases"/>
    <property type="match status" value="2"/>
</dbReference>
<keyword evidence="5" id="KW-1133">Transmembrane helix</keyword>
<keyword evidence="5" id="KW-0472">Membrane</keyword>
<evidence type="ECO:0000256" key="4">
    <source>
        <dbReference type="SAM" id="MobiDB-lite"/>
    </source>
</evidence>
<organism evidence="7 8">
    <name type="scientific">Candidatus Blautia faecigallinarum</name>
    <dbReference type="NCBI Taxonomy" id="2838488"/>
    <lineage>
        <taxon>Bacteria</taxon>
        <taxon>Bacillati</taxon>
        <taxon>Bacillota</taxon>
        <taxon>Clostridia</taxon>
        <taxon>Lachnospirales</taxon>
        <taxon>Lachnospiraceae</taxon>
        <taxon>Blautia</taxon>
    </lineage>
</organism>
<dbReference type="InterPro" id="IPR036034">
    <property type="entry name" value="PDZ_sf"/>
</dbReference>
<feature type="region of interest" description="Disordered" evidence="4">
    <location>
        <begin position="1"/>
        <end position="70"/>
    </location>
</feature>
<reference evidence="7" key="2">
    <citation type="submission" date="2021-04" db="EMBL/GenBank/DDBJ databases">
        <authorList>
            <person name="Gilroy R."/>
        </authorList>
    </citation>
    <scope>NUCLEOTIDE SEQUENCE</scope>
    <source>
        <strain evidence="7">14324</strain>
    </source>
</reference>
<evidence type="ECO:0000256" key="3">
    <source>
        <dbReference type="ARBA" id="ARBA00022801"/>
    </source>
</evidence>
<gene>
    <name evidence="7" type="ORF">IAA21_07260</name>
</gene>
<evidence type="ECO:0000313" key="7">
    <source>
        <dbReference type="EMBL" id="HIZ22576.1"/>
    </source>
</evidence>
<comment type="similarity">
    <text evidence="1">Belongs to the peptidase S1C family.</text>
</comment>
<name>A0A9D2ITF3_9FIRM</name>
<dbReference type="Pfam" id="PF13365">
    <property type="entry name" value="Trypsin_2"/>
    <property type="match status" value="1"/>
</dbReference>
<feature type="compositionally biased region" description="Polar residues" evidence="4">
    <location>
        <begin position="20"/>
        <end position="33"/>
    </location>
</feature>
<proteinExistence type="inferred from homology"/>
<evidence type="ECO:0000256" key="1">
    <source>
        <dbReference type="ARBA" id="ARBA00010541"/>
    </source>
</evidence>
<protein>
    <submittedName>
        <fullName evidence="7">Trypsin-like peptidase domain-containing protein</fullName>
    </submittedName>
</protein>
<evidence type="ECO:0000259" key="6">
    <source>
        <dbReference type="PROSITE" id="PS50106"/>
    </source>
</evidence>
<keyword evidence="5" id="KW-0812">Transmembrane</keyword>
<dbReference type="InterPro" id="IPR009003">
    <property type="entry name" value="Peptidase_S1_PA"/>
</dbReference>
<dbReference type="InterPro" id="IPR001940">
    <property type="entry name" value="Peptidase_S1C"/>
</dbReference>
<dbReference type="PROSITE" id="PS50106">
    <property type="entry name" value="PDZ"/>
    <property type="match status" value="1"/>
</dbReference>
<dbReference type="InterPro" id="IPR001478">
    <property type="entry name" value="PDZ"/>
</dbReference>
<feature type="transmembrane region" description="Helical" evidence="5">
    <location>
        <begin position="75"/>
        <end position="94"/>
    </location>
</feature>
<dbReference type="Pfam" id="PF17820">
    <property type="entry name" value="PDZ_6"/>
    <property type="match status" value="1"/>
</dbReference>
<keyword evidence="3" id="KW-0378">Hydrolase</keyword>
<dbReference type="AlphaFoldDB" id="A0A9D2ITF3"/>
<evidence type="ECO:0000313" key="8">
    <source>
        <dbReference type="Proteomes" id="UP000824041"/>
    </source>
</evidence>
<dbReference type="PANTHER" id="PTHR43343">
    <property type="entry name" value="PEPTIDASE S12"/>
    <property type="match status" value="1"/>
</dbReference>
<dbReference type="GO" id="GO:0006508">
    <property type="term" value="P:proteolysis"/>
    <property type="evidence" value="ECO:0007669"/>
    <property type="project" value="UniProtKB-KW"/>
</dbReference>
<comment type="caution">
    <text evidence="7">The sequence shown here is derived from an EMBL/GenBank/DDBJ whole genome shotgun (WGS) entry which is preliminary data.</text>
</comment>
<feature type="domain" description="PDZ" evidence="6">
    <location>
        <begin position="386"/>
        <end position="470"/>
    </location>
</feature>
<keyword evidence="2" id="KW-0645">Protease</keyword>
<accession>A0A9D2ITF3</accession>
<dbReference type="SUPFAM" id="SSF50156">
    <property type="entry name" value="PDZ domain-like"/>
    <property type="match status" value="1"/>
</dbReference>
<dbReference type="InterPro" id="IPR051201">
    <property type="entry name" value="Chloro_Bact_Ser_Proteases"/>
</dbReference>
<dbReference type="SUPFAM" id="SSF50494">
    <property type="entry name" value="Trypsin-like serine proteases"/>
    <property type="match status" value="1"/>
</dbReference>
<dbReference type="GO" id="GO:0004252">
    <property type="term" value="F:serine-type endopeptidase activity"/>
    <property type="evidence" value="ECO:0007669"/>
    <property type="project" value="InterPro"/>
</dbReference>
<evidence type="ECO:0000256" key="5">
    <source>
        <dbReference type="SAM" id="Phobius"/>
    </source>
</evidence>
<dbReference type="PRINTS" id="PR00834">
    <property type="entry name" value="PROTEASES2C"/>
</dbReference>
<evidence type="ECO:0000256" key="2">
    <source>
        <dbReference type="ARBA" id="ARBA00022670"/>
    </source>
</evidence>
<dbReference type="Proteomes" id="UP000824041">
    <property type="component" value="Unassembled WGS sequence"/>
</dbReference>
<feature type="region of interest" description="Disordered" evidence="4">
    <location>
        <begin position="113"/>
        <end position="134"/>
    </location>
</feature>
<dbReference type="InterPro" id="IPR041489">
    <property type="entry name" value="PDZ_6"/>
</dbReference>